<dbReference type="EMBL" id="MHCN01000013">
    <property type="protein sequence ID" value="OGY21490.1"/>
    <property type="molecule type" value="Genomic_DNA"/>
</dbReference>
<feature type="domain" description="AB hydrolase-1" evidence="1">
    <location>
        <begin position="33"/>
        <end position="141"/>
    </location>
</feature>
<dbReference type="SUPFAM" id="SSF53474">
    <property type="entry name" value="alpha/beta-Hydrolases"/>
    <property type="match status" value="1"/>
</dbReference>
<name>A0A1G1W1N0_9BACT</name>
<dbReference type="GO" id="GO:0016787">
    <property type="term" value="F:hydrolase activity"/>
    <property type="evidence" value="ECO:0007669"/>
    <property type="project" value="UniProtKB-KW"/>
</dbReference>
<gene>
    <name evidence="2" type="ORF">A2113_01895</name>
</gene>
<reference evidence="2 3" key="1">
    <citation type="journal article" date="2016" name="Nat. Commun.">
        <title>Thousands of microbial genomes shed light on interconnected biogeochemical processes in an aquifer system.</title>
        <authorList>
            <person name="Anantharaman K."/>
            <person name="Brown C.T."/>
            <person name="Hug L.A."/>
            <person name="Sharon I."/>
            <person name="Castelle C.J."/>
            <person name="Probst A.J."/>
            <person name="Thomas B.C."/>
            <person name="Singh A."/>
            <person name="Wilkins M.J."/>
            <person name="Karaoz U."/>
            <person name="Brodie E.L."/>
            <person name="Williams K.H."/>
            <person name="Hubbard S.S."/>
            <person name="Banfield J.F."/>
        </authorList>
    </citation>
    <scope>NUCLEOTIDE SEQUENCE [LARGE SCALE GENOMIC DNA]</scope>
</reference>
<dbReference type="Pfam" id="PF00561">
    <property type="entry name" value="Abhydrolase_1"/>
    <property type="match status" value="1"/>
</dbReference>
<proteinExistence type="predicted"/>
<organism evidence="2 3">
    <name type="scientific">Candidatus Woykebacteria bacterium GWA1_44_8</name>
    <dbReference type="NCBI Taxonomy" id="1802591"/>
    <lineage>
        <taxon>Bacteria</taxon>
        <taxon>Candidatus Woykeibacteriota</taxon>
    </lineage>
</organism>
<dbReference type="PANTHER" id="PTHR46438">
    <property type="entry name" value="ALPHA/BETA-HYDROLASES SUPERFAMILY PROTEIN"/>
    <property type="match status" value="1"/>
</dbReference>
<accession>A0A1G1W1N0</accession>
<evidence type="ECO:0000259" key="1">
    <source>
        <dbReference type="Pfam" id="PF00561"/>
    </source>
</evidence>
<sequence>MMKSIQRAGFRESNYNTGEVTLHYAVGPANGWPLVLIPAQAMPWESYQRVLPELSKHFRVFAIDVRGHGKSSWTPGAYTFNNIGQDLKTFLKEVVSEPAIISGNSSGGLVAVWLAVYAPELVRAIVPEDPPLFSAEWPRFRDDCYAYHLFKLAAETLGTDKKRNLAQFFARLEIPIEGRKRPTKIPTPLFKIISGLIYIYILIFPNRPIDLPFLPLETRVMIKGLSMYDPDFSRACVDGSMFTGFDHAAALAKIKCPTLLLQANWFRHEKYGLVGAMDDQDVAKVRSLVKDFHYVQVDTGHVIHLEEPEIFIKEIIRFSSTLPQVT</sequence>
<dbReference type="InterPro" id="IPR000639">
    <property type="entry name" value="Epox_hydrolase-like"/>
</dbReference>
<evidence type="ECO:0000313" key="3">
    <source>
        <dbReference type="Proteomes" id="UP000176299"/>
    </source>
</evidence>
<protein>
    <submittedName>
        <fullName evidence="2">Hydrolase</fullName>
    </submittedName>
</protein>
<evidence type="ECO:0000313" key="2">
    <source>
        <dbReference type="EMBL" id="OGY21490.1"/>
    </source>
</evidence>
<comment type="caution">
    <text evidence="2">The sequence shown here is derived from an EMBL/GenBank/DDBJ whole genome shotgun (WGS) entry which is preliminary data.</text>
</comment>
<keyword evidence="2" id="KW-0378">Hydrolase</keyword>
<dbReference type="Gene3D" id="3.40.50.1820">
    <property type="entry name" value="alpha/beta hydrolase"/>
    <property type="match status" value="1"/>
</dbReference>
<dbReference type="PANTHER" id="PTHR46438:SF2">
    <property type="entry name" value="ALPHA_BETA-HYDROLASES SUPERFAMILY PROTEIN"/>
    <property type="match status" value="1"/>
</dbReference>
<dbReference type="PRINTS" id="PR00412">
    <property type="entry name" value="EPOXHYDRLASE"/>
</dbReference>
<dbReference type="STRING" id="1802591.A2113_01895"/>
<dbReference type="Proteomes" id="UP000176299">
    <property type="component" value="Unassembled WGS sequence"/>
</dbReference>
<dbReference type="InterPro" id="IPR000073">
    <property type="entry name" value="AB_hydrolase_1"/>
</dbReference>
<dbReference type="InterPro" id="IPR029058">
    <property type="entry name" value="AB_hydrolase_fold"/>
</dbReference>
<dbReference type="AlphaFoldDB" id="A0A1G1W1N0"/>